<organism evidence="1 2">
    <name type="scientific">Francisella opportunistica</name>
    <dbReference type="NCBI Taxonomy" id="2016517"/>
    <lineage>
        <taxon>Bacteria</taxon>
        <taxon>Pseudomonadati</taxon>
        <taxon>Pseudomonadota</taxon>
        <taxon>Gammaproteobacteria</taxon>
        <taxon>Thiotrichales</taxon>
        <taxon>Francisellaceae</taxon>
        <taxon>Francisella</taxon>
    </lineage>
</organism>
<reference evidence="1 2" key="1">
    <citation type="submission" date="2017-07" db="EMBL/GenBank/DDBJ databases">
        <title>Complete genome sequences and comparative analysis of the novel pathogen Francisella opportunistica.</title>
        <authorList>
            <person name="Dietrich E.A."/>
            <person name="Kingry L.C."/>
            <person name="Petersen J.M."/>
        </authorList>
    </citation>
    <scope>NUCLEOTIDE SEQUENCE [LARGE SCALE GENOMIC DNA]</scope>
    <source>
        <strain evidence="1 2">14-2155</strain>
    </source>
</reference>
<evidence type="ECO:0000313" key="1">
    <source>
        <dbReference type="EMBL" id="AXH29539.1"/>
    </source>
</evidence>
<dbReference type="RefSeq" id="WP_071628824.1">
    <property type="nucleotide sequence ID" value="NZ_CP022375.1"/>
</dbReference>
<dbReference type="EMBL" id="CP022375">
    <property type="protein sequence ID" value="AXH29539.1"/>
    <property type="molecule type" value="Genomic_DNA"/>
</dbReference>
<dbReference type="KEGG" id="foo:CGC45_02555"/>
<sequence length="147" mass="17028">MPDYRVKNFFPKLNKKELEYLYKAIDNELQRWSDIINLNNSENGNHALAADYENDSLRLDNLLGAVDQYVRTSAKPEGISFSQRDTAYVIEALEHECELWKKGKSSFNAEEFSIIEKARSKIKELAIKEYGPKILELVNLNITQRIS</sequence>
<gene>
    <name evidence="1" type="ORF">CGC43_02570</name>
</gene>
<accession>A0A345JQE3</accession>
<name>A0A345JQE3_9GAMM</name>
<dbReference type="AlphaFoldDB" id="A0A345JQE3"/>
<evidence type="ECO:0000313" key="2">
    <source>
        <dbReference type="Proteomes" id="UP000253862"/>
    </source>
</evidence>
<keyword evidence="2" id="KW-1185">Reference proteome</keyword>
<proteinExistence type="predicted"/>
<protein>
    <submittedName>
        <fullName evidence="1">Uncharacterized protein</fullName>
    </submittedName>
</protein>
<dbReference type="Proteomes" id="UP000253862">
    <property type="component" value="Chromosome"/>
</dbReference>